<keyword evidence="7 10" id="KW-0862">Zinc</keyword>
<proteinExistence type="inferred from homology"/>
<reference evidence="12 13" key="1">
    <citation type="submission" date="2015-03" db="EMBL/GenBank/DDBJ databases">
        <authorList>
            <person name="Murphy D."/>
        </authorList>
    </citation>
    <scope>NUCLEOTIDE SEQUENCE [LARGE SCALE GENOMIC DNA]</scope>
    <source>
        <strain evidence="12 13">Y233</strain>
    </source>
</reference>
<dbReference type="PANTHER" id="PTHR30390">
    <property type="entry name" value="SEDOHEPTULOSE 7-PHOSPHATE ISOMERASE / DNAA INITIATOR-ASSOCIATING FACTOR FOR REPLICATION INITIATION"/>
    <property type="match status" value="1"/>
</dbReference>
<feature type="binding site" evidence="10">
    <location>
        <position position="126"/>
    </location>
    <ligand>
        <name>substrate</name>
    </ligand>
</feature>
<dbReference type="CDD" id="cd05006">
    <property type="entry name" value="SIS_GmhA"/>
    <property type="match status" value="1"/>
</dbReference>
<evidence type="ECO:0000256" key="1">
    <source>
        <dbReference type="ARBA" id="ARBA00000348"/>
    </source>
</evidence>
<comment type="miscellaneous">
    <text evidence="10">The reaction produces a racemic mixture of D-glycero-alpha-D-manno-heptose 7-phosphate and D-glycero-beta-D-manno-heptose 7-phosphate.</text>
</comment>
<dbReference type="GO" id="GO:0005737">
    <property type="term" value="C:cytoplasm"/>
    <property type="evidence" value="ECO:0007669"/>
    <property type="project" value="UniProtKB-SubCell"/>
</dbReference>
<evidence type="ECO:0000259" key="11">
    <source>
        <dbReference type="PROSITE" id="PS51464"/>
    </source>
</evidence>
<comment type="catalytic activity">
    <reaction evidence="1 10">
        <text>2 D-sedoheptulose 7-phosphate = D-glycero-alpha-D-manno-heptose 7-phosphate + D-glycero-beta-D-manno-heptose 7-phosphate</text>
        <dbReference type="Rhea" id="RHEA:27489"/>
        <dbReference type="ChEBI" id="CHEBI:57483"/>
        <dbReference type="ChEBI" id="CHEBI:60203"/>
        <dbReference type="ChEBI" id="CHEBI:60204"/>
        <dbReference type="EC" id="5.3.1.28"/>
    </reaction>
</comment>
<feature type="binding site" evidence="10">
    <location>
        <position position="62"/>
    </location>
    <ligand>
        <name>Zn(2+)</name>
        <dbReference type="ChEBI" id="CHEBI:29105"/>
    </ligand>
</feature>
<comment type="subunit">
    <text evidence="10">Homotetramer.</text>
</comment>
<dbReference type="InterPro" id="IPR046348">
    <property type="entry name" value="SIS_dom_sf"/>
</dbReference>
<feature type="binding site" evidence="10">
    <location>
        <begin position="121"/>
        <end position="123"/>
    </location>
    <ligand>
        <name>substrate</name>
    </ligand>
</feature>
<keyword evidence="9 10" id="KW-0119">Carbohydrate metabolism</keyword>
<comment type="cofactor">
    <cofactor evidence="10">
        <name>Zn(2+)</name>
        <dbReference type="ChEBI" id="CHEBI:29105"/>
    </cofactor>
    <text evidence="10">Binds 1 zinc ion per subunit.</text>
</comment>
<comment type="pathway">
    <text evidence="10">Carbohydrate biosynthesis; D-glycero-D-manno-heptose 7-phosphate biosynthesis; D-glycero-alpha-D-manno-heptose 7-phosphate and D-glycero-beta-D-manno-heptose 7-phosphate from sedoheptulose 7-phosphate: step 1/1.</text>
</comment>
<dbReference type="InterPro" id="IPR001347">
    <property type="entry name" value="SIS_dom"/>
</dbReference>
<feature type="binding site" evidence="10">
    <location>
        <position position="180"/>
    </location>
    <ligand>
        <name>Zn(2+)</name>
        <dbReference type="ChEBI" id="CHEBI:29105"/>
    </ligand>
</feature>
<dbReference type="EMBL" id="CQBK01000009">
    <property type="protein sequence ID" value="CNH78019.1"/>
    <property type="molecule type" value="Genomic_DNA"/>
</dbReference>
<dbReference type="Pfam" id="PF13580">
    <property type="entry name" value="SIS_2"/>
    <property type="match status" value="1"/>
</dbReference>
<feature type="binding site" evidence="10">
    <location>
        <position position="172"/>
    </location>
    <ligand>
        <name>Zn(2+)</name>
        <dbReference type="ChEBI" id="CHEBI:29105"/>
    </ligand>
</feature>
<keyword evidence="6 10" id="KW-0479">Metal-binding</keyword>
<dbReference type="GO" id="GO:0008270">
    <property type="term" value="F:zinc ion binding"/>
    <property type="evidence" value="ECO:0007669"/>
    <property type="project" value="UniProtKB-UniRule"/>
</dbReference>
<evidence type="ECO:0000313" key="13">
    <source>
        <dbReference type="Proteomes" id="UP000038204"/>
    </source>
</evidence>
<dbReference type="SUPFAM" id="SSF53697">
    <property type="entry name" value="SIS domain"/>
    <property type="match status" value="1"/>
</dbReference>
<accession>A0A0T9PR30</accession>
<evidence type="ECO:0000256" key="5">
    <source>
        <dbReference type="ARBA" id="ARBA00022490"/>
    </source>
</evidence>
<feature type="binding site" evidence="10">
    <location>
        <position position="66"/>
    </location>
    <ligand>
        <name>Zn(2+)</name>
        <dbReference type="ChEBI" id="CHEBI:29105"/>
    </ligand>
</feature>
<name>A0A0T9PR30_9GAMM</name>
<keyword evidence="5 10" id="KW-0963">Cytoplasm</keyword>
<evidence type="ECO:0000256" key="3">
    <source>
        <dbReference type="ARBA" id="ARBA00004496"/>
    </source>
</evidence>
<dbReference type="InterPro" id="IPR035461">
    <property type="entry name" value="GmhA/DiaA"/>
</dbReference>
<gene>
    <name evidence="12" type="primary">gmhA_1</name>
    <name evidence="10" type="synonym">gmhA</name>
    <name evidence="12" type="ORF">ERS008667_01498</name>
</gene>
<feature type="binding site" evidence="10">
    <location>
        <begin position="95"/>
        <end position="96"/>
    </location>
    <ligand>
        <name>substrate</name>
    </ligand>
</feature>
<dbReference type="GO" id="GO:0097367">
    <property type="term" value="F:carbohydrate derivative binding"/>
    <property type="evidence" value="ECO:0007669"/>
    <property type="project" value="InterPro"/>
</dbReference>
<evidence type="ECO:0000256" key="4">
    <source>
        <dbReference type="ARBA" id="ARBA00009894"/>
    </source>
</evidence>
<comment type="function">
    <text evidence="2 10">Catalyzes the isomerization of sedoheptulose 7-phosphate in D-glycero-D-manno-heptose 7-phosphate.</text>
</comment>
<sequence length="196" mass="21431">MDNLNYIQKYLENSISVKRTLQESKEVLEQVSLVTDLIIEAYRNGNKVILAGNGGSAADSQHIAAEFVSRFFFDRPGLPAMALTTDTSMLTAIGNDYGFDKLFSRQLQAQSRPGDVFIGISTSGNSENIINAMKLTKELGVTSVALCGESGKLKEIVDYSINVPSKITPYIQECHICIGHMICAIVEKVIFGSEDN</sequence>
<evidence type="ECO:0000313" key="12">
    <source>
        <dbReference type="EMBL" id="CNH78019.1"/>
    </source>
</evidence>
<keyword evidence="8 10" id="KW-0413">Isomerase</keyword>
<dbReference type="Proteomes" id="UP000038204">
    <property type="component" value="Unassembled WGS sequence"/>
</dbReference>
<evidence type="ECO:0000256" key="6">
    <source>
        <dbReference type="ARBA" id="ARBA00022723"/>
    </source>
</evidence>
<dbReference type="GO" id="GO:0008968">
    <property type="term" value="F:D-sedoheptulose 7-phosphate isomerase activity"/>
    <property type="evidence" value="ECO:0007669"/>
    <property type="project" value="UniProtKB-UniRule"/>
</dbReference>
<evidence type="ECO:0000256" key="7">
    <source>
        <dbReference type="ARBA" id="ARBA00022833"/>
    </source>
</evidence>
<dbReference type="RefSeq" id="WP_012413525.1">
    <property type="nucleotide sequence ID" value="NZ_CPZI01000017.1"/>
</dbReference>
<comment type="subcellular location">
    <subcellularLocation>
        <location evidence="3 10">Cytoplasm</location>
    </subcellularLocation>
</comment>
<dbReference type="UniPathway" id="UPA00041">
    <property type="reaction ID" value="UER00436"/>
</dbReference>
<protein>
    <recommendedName>
        <fullName evidence="10">Phosphoheptose isomerase</fullName>
        <ecNumber evidence="10">5.3.1.28</ecNumber>
    </recommendedName>
    <alternativeName>
        <fullName evidence="10">Sedoheptulose 7-phosphate isomerase</fullName>
    </alternativeName>
</protein>
<dbReference type="AlphaFoldDB" id="A0A0T9PR30"/>
<evidence type="ECO:0000256" key="2">
    <source>
        <dbReference type="ARBA" id="ARBA00003172"/>
    </source>
</evidence>
<dbReference type="PANTHER" id="PTHR30390:SF6">
    <property type="entry name" value="DNAA INITIATOR-ASSOCIATING PROTEIN DIAA"/>
    <property type="match status" value="1"/>
</dbReference>
<feature type="binding site" evidence="10">
    <location>
        <position position="66"/>
    </location>
    <ligand>
        <name>substrate</name>
    </ligand>
</feature>
<feature type="domain" description="SIS" evidence="11">
    <location>
        <begin position="38"/>
        <end position="196"/>
    </location>
</feature>
<dbReference type="HAMAP" id="MF_00067">
    <property type="entry name" value="GmhA"/>
    <property type="match status" value="1"/>
</dbReference>
<dbReference type="GeneID" id="49786931"/>
<comment type="similarity">
    <text evidence="4 10">Belongs to the SIS family. GmhA subfamily.</text>
</comment>
<dbReference type="EC" id="5.3.1.28" evidence="10"/>
<evidence type="ECO:0000256" key="9">
    <source>
        <dbReference type="ARBA" id="ARBA00023277"/>
    </source>
</evidence>
<dbReference type="Gene3D" id="3.40.50.10490">
    <property type="entry name" value="Glucose-6-phosphate isomerase like protein, domain 1"/>
    <property type="match status" value="1"/>
</dbReference>
<evidence type="ECO:0000256" key="10">
    <source>
        <dbReference type="HAMAP-Rule" id="MF_00067"/>
    </source>
</evidence>
<feature type="binding site" evidence="10">
    <location>
        <begin position="53"/>
        <end position="55"/>
    </location>
    <ligand>
        <name>substrate</name>
    </ligand>
</feature>
<dbReference type="PROSITE" id="PS51464">
    <property type="entry name" value="SIS"/>
    <property type="match status" value="1"/>
</dbReference>
<dbReference type="GO" id="GO:2001061">
    <property type="term" value="P:D-glycero-D-manno-heptose 7-phosphate biosynthetic process"/>
    <property type="evidence" value="ECO:0007669"/>
    <property type="project" value="UniProtKB-UniPathway"/>
</dbReference>
<dbReference type="InterPro" id="IPR004515">
    <property type="entry name" value="Phosphoheptose_Isoase"/>
</dbReference>
<dbReference type="InterPro" id="IPR050099">
    <property type="entry name" value="SIS_GmhA/DiaA_subfam"/>
</dbReference>
<evidence type="ECO:0000256" key="8">
    <source>
        <dbReference type="ARBA" id="ARBA00023235"/>
    </source>
</evidence>
<feature type="binding site" evidence="10">
    <location>
        <position position="172"/>
    </location>
    <ligand>
        <name>substrate</name>
    </ligand>
</feature>
<dbReference type="GO" id="GO:0005975">
    <property type="term" value="P:carbohydrate metabolic process"/>
    <property type="evidence" value="ECO:0007669"/>
    <property type="project" value="UniProtKB-UniRule"/>
</dbReference>
<organism evidence="12 13">
    <name type="scientific">Yersinia similis</name>
    <dbReference type="NCBI Taxonomy" id="367190"/>
    <lineage>
        <taxon>Bacteria</taxon>
        <taxon>Pseudomonadati</taxon>
        <taxon>Pseudomonadota</taxon>
        <taxon>Gammaproteobacteria</taxon>
        <taxon>Enterobacterales</taxon>
        <taxon>Yersiniaceae</taxon>
        <taxon>Yersinia</taxon>
    </lineage>
</organism>